<evidence type="ECO:0000256" key="5">
    <source>
        <dbReference type="ARBA" id="ARBA00023002"/>
    </source>
</evidence>
<feature type="domain" description="ERV/ALR sulfhydryl oxidase" evidence="7">
    <location>
        <begin position="5"/>
        <end position="111"/>
    </location>
</feature>
<evidence type="ECO:0000256" key="6">
    <source>
        <dbReference type="ARBA" id="ARBA00023157"/>
    </source>
</evidence>
<proteinExistence type="predicted"/>
<evidence type="ECO:0000256" key="1">
    <source>
        <dbReference type="ARBA" id="ARBA00001974"/>
    </source>
</evidence>
<dbReference type="GO" id="GO:0016972">
    <property type="term" value="F:thiol oxidase activity"/>
    <property type="evidence" value="ECO:0007669"/>
    <property type="project" value="UniProtKB-EC"/>
</dbReference>
<dbReference type="EC" id="1.8.3.2" evidence="2"/>
<keyword evidence="3" id="KW-0285">Flavoprotein</keyword>
<evidence type="ECO:0000256" key="3">
    <source>
        <dbReference type="ARBA" id="ARBA00022630"/>
    </source>
</evidence>
<keyword evidence="6" id="KW-1015">Disulfide bond</keyword>
<dbReference type="InterPro" id="IPR036774">
    <property type="entry name" value="ERV/ALR_sulphydryl_oxid_sf"/>
</dbReference>
<comment type="cofactor">
    <cofactor evidence="1">
        <name>FAD</name>
        <dbReference type="ChEBI" id="CHEBI:57692"/>
    </cofactor>
</comment>
<accession>A0A6C0F6Q3</accession>
<dbReference type="SUPFAM" id="SSF69000">
    <property type="entry name" value="FAD-dependent thiol oxidase"/>
    <property type="match status" value="1"/>
</dbReference>
<dbReference type="Gene3D" id="1.20.120.310">
    <property type="entry name" value="ERV/ALR sulfhydryl oxidase domain"/>
    <property type="match status" value="1"/>
</dbReference>
<protein>
    <recommendedName>
        <fullName evidence="2">thiol oxidase</fullName>
        <ecNumber evidence="2">1.8.3.2</ecNumber>
    </recommendedName>
</protein>
<reference evidence="8" key="1">
    <citation type="journal article" date="2020" name="Nature">
        <title>Giant virus diversity and host interactions through global metagenomics.</title>
        <authorList>
            <person name="Schulz F."/>
            <person name="Roux S."/>
            <person name="Paez-Espino D."/>
            <person name="Jungbluth S."/>
            <person name="Walsh D.A."/>
            <person name="Denef V.J."/>
            <person name="McMahon K.D."/>
            <person name="Konstantinidis K.T."/>
            <person name="Eloe-Fadrosh E.A."/>
            <person name="Kyrpides N.C."/>
            <person name="Woyke T."/>
        </authorList>
    </citation>
    <scope>NUCLEOTIDE SEQUENCE</scope>
    <source>
        <strain evidence="8">GVMAG-S-ERX555967-131</strain>
    </source>
</reference>
<sequence length="162" mass="19097">MYSGNGFQTNVWGAPMWLCLHIISLNFKPELRDGYKQFFNSLQFVLPCGACRENYANIIKNILPLNDKVYKSRKSLAKWLFLVHNQVQKDIYIKSKKENDKPKYSDSNEDFKKAMEFYEGFRAKCIKDQYGCIKPLKGFRKRTKIDIVKFVKPRIRNAIVNI</sequence>
<evidence type="ECO:0000313" key="8">
    <source>
        <dbReference type="EMBL" id="QHT37348.1"/>
    </source>
</evidence>
<keyword evidence="4" id="KW-0274">FAD</keyword>
<evidence type="ECO:0000256" key="2">
    <source>
        <dbReference type="ARBA" id="ARBA00012512"/>
    </source>
</evidence>
<dbReference type="Pfam" id="PF04777">
    <property type="entry name" value="Evr1_Alr"/>
    <property type="match status" value="1"/>
</dbReference>
<dbReference type="EMBL" id="MN738793">
    <property type="protein sequence ID" value="QHT37348.1"/>
    <property type="molecule type" value="Genomic_DNA"/>
</dbReference>
<dbReference type="AlphaFoldDB" id="A0A6C0F6Q3"/>
<evidence type="ECO:0000256" key="4">
    <source>
        <dbReference type="ARBA" id="ARBA00022827"/>
    </source>
</evidence>
<keyword evidence="5" id="KW-0560">Oxidoreductase</keyword>
<name>A0A6C0F6Q3_9ZZZZ</name>
<evidence type="ECO:0000259" key="7">
    <source>
        <dbReference type="PROSITE" id="PS51324"/>
    </source>
</evidence>
<dbReference type="InterPro" id="IPR017905">
    <property type="entry name" value="ERV/ALR_sulphydryl_oxidase"/>
</dbReference>
<organism evidence="8">
    <name type="scientific">viral metagenome</name>
    <dbReference type="NCBI Taxonomy" id="1070528"/>
    <lineage>
        <taxon>unclassified sequences</taxon>
        <taxon>metagenomes</taxon>
        <taxon>organismal metagenomes</taxon>
    </lineage>
</organism>
<dbReference type="PROSITE" id="PS51324">
    <property type="entry name" value="ERV_ALR"/>
    <property type="match status" value="1"/>
</dbReference>